<name>A0A386RCT1_LACHE</name>
<sequence length="243" mass="27794">MDRLKELRKKKHLTLKELSEQLKENGVFISSDSLAKYERGDRKPKIDKLKALADFFDVSVSYLQGEKAYSENDIFKIMQDSYKHGTKGKTYTVNGVINLDFSDVLIRGAIDQLMLVRSVSSYLENKKRGAKPSKIEISQNDASNLDFWKKNFSFMLNDPSIKLLLKTGKEQKLEVKRIIANVINLEVNQEINQYSHEEFFKGMSDFIKAKQIATPEDQNNLANAGVLTMLDVLGKMDKQDSNE</sequence>
<dbReference type="AlphaFoldDB" id="A0A386RCT1"/>
<dbReference type="EMBL" id="CP017982">
    <property type="protein sequence ID" value="AYE60954.1"/>
    <property type="molecule type" value="Genomic_DNA"/>
</dbReference>
<dbReference type="SMART" id="SM00530">
    <property type="entry name" value="HTH_XRE"/>
    <property type="match status" value="1"/>
</dbReference>
<feature type="domain" description="HTH cro/C1-type" evidence="2">
    <location>
        <begin position="4"/>
        <end position="63"/>
    </location>
</feature>
<keyword evidence="1" id="KW-0238">DNA-binding</keyword>
<organism evidence="3 4">
    <name type="scientific">Lactobacillus helveticus</name>
    <name type="common">Lactobacillus suntoryeus</name>
    <dbReference type="NCBI Taxonomy" id="1587"/>
    <lineage>
        <taxon>Bacteria</taxon>
        <taxon>Bacillati</taxon>
        <taxon>Bacillota</taxon>
        <taxon>Bacilli</taxon>
        <taxon>Lactobacillales</taxon>
        <taxon>Lactobacillaceae</taxon>
        <taxon>Lactobacillus</taxon>
    </lineage>
</organism>
<reference evidence="3 4" key="1">
    <citation type="submission" date="2016-10" db="EMBL/GenBank/DDBJ databases">
        <title>Complete genomic sequencing of Lactobacillus helveticus LH99 and comparative genome analysis.</title>
        <authorList>
            <person name="Li N."/>
            <person name="You C."/>
            <person name="Liu Z."/>
        </authorList>
    </citation>
    <scope>NUCLEOTIDE SEQUENCE [LARGE SCALE GENOMIC DNA]</scope>
    <source>
        <strain evidence="3 4">LH99</strain>
    </source>
</reference>
<gene>
    <name evidence="3" type="ORF">BC335_0419</name>
</gene>
<protein>
    <submittedName>
        <fullName evidence="3">Transcriptional regulator, Cro/CI family</fullName>
    </submittedName>
</protein>
<evidence type="ECO:0000259" key="2">
    <source>
        <dbReference type="PROSITE" id="PS50943"/>
    </source>
</evidence>
<dbReference type="InterPro" id="IPR001387">
    <property type="entry name" value="Cro/C1-type_HTH"/>
</dbReference>
<evidence type="ECO:0000313" key="3">
    <source>
        <dbReference type="EMBL" id="AYE60954.1"/>
    </source>
</evidence>
<dbReference type="RefSeq" id="WP_120357155.1">
    <property type="nucleotide sequence ID" value="NZ_CP017982.1"/>
</dbReference>
<evidence type="ECO:0000256" key="1">
    <source>
        <dbReference type="ARBA" id="ARBA00023125"/>
    </source>
</evidence>
<accession>A0A386RCT1</accession>
<dbReference type="PANTHER" id="PTHR46558:SF13">
    <property type="entry name" value="HTH-TYPE TRANSCRIPTIONAL REGULATOR IMMR"/>
    <property type="match status" value="1"/>
</dbReference>
<dbReference type="PANTHER" id="PTHR46558">
    <property type="entry name" value="TRACRIPTIONAL REGULATORY PROTEIN-RELATED-RELATED"/>
    <property type="match status" value="1"/>
</dbReference>
<dbReference type="PROSITE" id="PS50943">
    <property type="entry name" value="HTH_CROC1"/>
    <property type="match status" value="1"/>
</dbReference>
<dbReference type="SUPFAM" id="SSF47413">
    <property type="entry name" value="lambda repressor-like DNA-binding domains"/>
    <property type="match status" value="1"/>
</dbReference>
<dbReference type="Proteomes" id="UP000267794">
    <property type="component" value="Chromosome"/>
</dbReference>
<dbReference type="InterPro" id="IPR010982">
    <property type="entry name" value="Lambda_DNA-bd_dom_sf"/>
</dbReference>
<evidence type="ECO:0000313" key="4">
    <source>
        <dbReference type="Proteomes" id="UP000267794"/>
    </source>
</evidence>
<proteinExistence type="predicted"/>
<dbReference type="Pfam" id="PF01381">
    <property type="entry name" value="HTH_3"/>
    <property type="match status" value="1"/>
</dbReference>
<dbReference type="GO" id="GO:0003677">
    <property type="term" value="F:DNA binding"/>
    <property type="evidence" value="ECO:0007669"/>
    <property type="project" value="UniProtKB-KW"/>
</dbReference>
<dbReference type="CDD" id="cd00093">
    <property type="entry name" value="HTH_XRE"/>
    <property type="match status" value="1"/>
</dbReference>
<dbReference type="Gene3D" id="1.10.260.40">
    <property type="entry name" value="lambda repressor-like DNA-binding domains"/>
    <property type="match status" value="1"/>
</dbReference>